<proteinExistence type="predicted"/>
<protein>
    <submittedName>
        <fullName evidence="2">Uncharacterized protein</fullName>
    </submittedName>
</protein>
<reference evidence="2" key="1">
    <citation type="submission" date="2022-11" db="UniProtKB">
        <authorList>
            <consortium name="WormBaseParasite"/>
        </authorList>
    </citation>
    <scope>IDENTIFICATION</scope>
</reference>
<dbReference type="AlphaFoldDB" id="A0A914WHF6"/>
<evidence type="ECO:0000313" key="1">
    <source>
        <dbReference type="Proteomes" id="UP000887566"/>
    </source>
</evidence>
<accession>A0A914WHF6</accession>
<dbReference type="WBParaSite" id="PSAMB.scaffold4020size15975.g23208.t1">
    <property type="protein sequence ID" value="PSAMB.scaffold4020size15975.g23208.t1"/>
    <property type="gene ID" value="PSAMB.scaffold4020size15975.g23208"/>
</dbReference>
<organism evidence="1 2">
    <name type="scientific">Plectus sambesii</name>
    <dbReference type="NCBI Taxonomy" id="2011161"/>
    <lineage>
        <taxon>Eukaryota</taxon>
        <taxon>Metazoa</taxon>
        <taxon>Ecdysozoa</taxon>
        <taxon>Nematoda</taxon>
        <taxon>Chromadorea</taxon>
        <taxon>Plectida</taxon>
        <taxon>Plectina</taxon>
        <taxon>Plectoidea</taxon>
        <taxon>Plectidae</taxon>
        <taxon>Plectus</taxon>
    </lineage>
</organism>
<sequence length="115" mass="12086">MALGDAVGDDLGALKDVNAVGDRLVAEAHSSALFFVDPLPVRALCSVRRNLSPRRSSSFTTTVVVPLRTCIHATSCKSPSRLPAESAIRLPTLSTASPLPSALLASSSSLRFVRL</sequence>
<name>A0A914WHF6_9BILA</name>
<dbReference type="Proteomes" id="UP000887566">
    <property type="component" value="Unplaced"/>
</dbReference>
<keyword evidence="1" id="KW-1185">Reference proteome</keyword>
<evidence type="ECO:0000313" key="2">
    <source>
        <dbReference type="WBParaSite" id="PSAMB.scaffold4020size15975.g23208.t1"/>
    </source>
</evidence>